<protein>
    <recommendedName>
        <fullName evidence="4">Type II secretion system protein GspG C-terminal domain-containing protein</fullName>
    </recommendedName>
</protein>
<dbReference type="InterPro" id="IPR047995">
    <property type="entry name" value="Choice_anch_K"/>
</dbReference>
<evidence type="ECO:0000256" key="1">
    <source>
        <dbReference type="SAM" id="MobiDB-lite"/>
    </source>
</evidence>
<evidence type="ECO:0008006" key="4">
    <source>
        <dbReference type="Google" id="ProtNLM"/>
    </source>
</evidence>
<accession>A0A512M3C7</accession>
<feature type="compositionally biased region" description="Polar residues" evidence="1">
    <location>
        <begin position="172"/>
        <end position="184"/>
    </location>
</feature>
<gene>
    <name evidence="2" type="ORF">BGE01nite_05310</name>
</gene>
<reference evidence="2 3" key="1">
    <citation type="submission" date="2019-07" db="EMBL/GenBank/DDBJ databases">
        <title>Whole genome shotgun sequence of Brevifollis gellanilyticus NBRC 108608.</title>
        <authorList>
            <person name="Hosoyama A."/>
            <person name="Uohara A."/>
            <person name="Ohji S."/>
            <person name="Ichikawa N."/>
        </authorList>
    </citation>
    <scope>NUCLEOTIDE SEQUENCE [LARGE SCALE GENOMIC DNA]</scope>
    <source>
        <strain evidence="2 3">NBRC 108608</strain>
    </source>
</reference>
<keyword evidence="3" id="KW-1185">Reference proteome</keyword>
<comment type="caution">
    <text evidence="2">The sequence shown here is derived from an EMBL/GenBank/DDBJ whole genome shotgun (WGS) entry which is preliminary data.</text>
</comment>
<dbReference type="EMBL" id="BKAG01000002">
    <property type="protein sequence ID" value="GEP41240.1"/>
    <property type="molecule type" value="Genomic_DNA"/>
</dbReference>
<proteinExistence type="predicted"/>
<sequence>MTLIAIMGVLSTVAVMMIGNQPARVREIKLSSDVASLNQLVAAYLADGGEDSRALHGLTSPQVVLDKLKRTRPDLDVKRQHTGATSGRLVDTRLKARTSTSAPRDGSLRARWNTQKKRFELTNAGGTAVTEFYFDESLRNTDFGYDTARGTARKLYNKDRGWVWGNLAATSGPTYNTPGSTNGPGTVDPFNPNEAVPAPPATDPDDDDNDPGNGGGGNPGGGGTTPTPATLPRPSISPGGGTFNYSSFPTSVTLNPNGAPGGSVSRLEYRKNGGAWTAYEGTAISLASPDQVDARNVALDTVNYRDSSTNRASFYRLISGFTGNSTGTWGNANGGPNLVIDTQNAVDQSTFKHGNTKLDLGNGEFLDAGTENVLSFSRRPFDTIVPNTWFALGEMVMLNGTTFYSSEADGVTLSVNLNLSEPAQTGVVHVNLGLISTENTSDRTASADIVELRNPSTDFTAIVDGVTYRLELSWATLDPGAGVAQGNQFLIYEGASARAELRARFVSNR</sequence>
<dbReference type="NCBIfam" id="NF038131">
    <property type="entry name" value="choice_anch_K"/>
    <property type="match status" value="1"/>
</dbReference>
<dbReference type="Proteomes" id="UP000321577">
    <property type="component" value="Unassembled WGS sequence"/>
</dbReference>
<evidence type="ECO:0000313" key="2">
    <source>
        <dbReference type="EMBL" id="GEP41240.1"/>
    </source>
</evidence>
<evidence type="ECO:0000313" key="3">
    <source>
        <dbReference type="Proteomes" id="UP000321577"/>
    </source>
</evidence>
<feature type="region of interest" description="Disordered" evidence="1">
    <location>
        <begin position="172"/>
        <end position="244"/>
    </location>
</feature>
<dbReference type="AlphaFoldDB" id="A0A512M3C7"/>
<feature type="compositionally biased region" description="Gly residues" evidence="1">
    <location>
        <begin position="212"/>
        <end position="224"/>
    </location>
</feature>
<name>A0A512M3C7_9BACT</name>
<organism evidence="2 3">
    <name type="scientific">Brevifollis gellanilyticus</name>
    <dbReference type="NCBI Taxonomy" id="748831"/>
    <lineage>
        <taxon>Bacteria</taxon>
        <taxon>Pseudomonadati</taxon>
        <taxon>Verrucomicrobiota</taxon>
        <taxon>Verrucomicrobiia</taxon>
        <taxon>Verrucomicrobiales</taxon>
        <taxon>Verrucomicrobiaceae</taxon>
    </lineage>
</organism>